<dbReference type="SUPFAM" id="SSF52499">
    <property type="entry name" value="Isochorismatase-like hydrolases"/>
    <property type="match status" value="1"/>
</dbReference>
<comment type="similarity">
    <text evidence="1">Belongs to the isochorismatase family.</text>
</comment>
<dbReference type="InterPro" id="IPR050272">
    <property type="entry name" value="Isochorismatase-like_hydrls"/>
</dbReference>
<dbReference type="PANTHER" id="PTHR43540:SF1">
    <property type="entry name" value="ISOCHORISMATASE HYDROLASE"/>
    <property type="match status" value="1"/>
</dbReference>
<evidence type="ECO:0000256" key="1">
    <source>
        <dbReference type="ARBA" id="ARBA00006336"/>
    </source>
</evidence>
<gene>
    <name evidence="4" type="ORF">FB45DRAFT_1036752</name>
</gene>
<feature type="domain" description="Isochorismatase-like" evidence="3">
    <location>
        <begin position="9"/>
        <end position="190"/>
    </location>
</feature>
<dbReference type="AlphaFoldDB" id="A0AAD7B8E4"/>
<protein>
    <submittedName>
        <fullName evidence="4">Isochorismatase</fullName>
    </submittedName>
</protein>
<evidence type="ECO:0000259" key="3">
    <source>
        <dbReference type="Pfam" id="PF00857"/>
    </source>
</evidence>
<keyword evidence="2" id="KW-0378">Hydrolase</keyword>
<name>A0AAD7B8E4_9AGAR</name>
<dbReference type="InterPro" id="IPR000868">
    <property type="entry name" value="Isochorismatase-like_dom"/>
</dbReference>
<organism evidence="4 5">
    <name type="scientific">Roridomyces roridus</name>
    <dbReference type="NCBI Taxonomy" id="1738132"/>
    <lineage>
        <taxon>Eukaryota</taxon>
        <taxon>Fungi</taxon>
        <taxon>Dikarya</taxon>
        <taxon>Basidiomycota</taxon>
        <taxon>Agaricomycotina</taxon>
        <taxon>Agaricomycetes</taxon>
        <taxon>Agaricomycetidae</taxon>
        <taxon>Agaricales</taxon>
        <taxon>Marasmiineae</taxon>
        <taxon>Mycenaceae</taxon>
        <taxon>Roridomyces</taxon>
    </lineage>
</organism>
<sequence>MSLSLSPQTTLVVVDVQTGFTLAPYSSLNVYPSLPTVLANITSTIQAFRTASIPVIHIHHASVDPDSPLNPYLNPEGYKVHPAAAPLPDEIIFVKHVNSGFIGTGLEEHLRREGIKTLVIVGLTTSHCVSTTTRMAGNLGWEVFLARDGTGMFERKAAPGGNGEGFSAETMHEVALSELHGEFATVITTDKIIEALKKVE</sequence>
<evidence type="ECO:0000313" key="5">
    <source>
        <dbReference type="Proteomes" id="UP001221142"/>
    </source>
</evidence>
<accession>A0AAD7B8E4</accession>
<dbReference type="InterPro" id="IPR036380">
    <property type="entry name" value="Isochorismatase-like_sf"/>
</dbReference>
<dbReference type="EMBL" id="JARKIF010000029">
    <property type="protein sequence ID" value="KAJ7613234.1"/>
    <property type="molecule type" value="Genomic_DNA"/>
</dbReference>
<reference evidence="4" key="1">
    <citation type="submission" date="2023-03" db="EMBL/GenBank/DDBJ databases">
        <title>Massive genome expansion in bonnet fungi (Mycena s.s.) driven by repeated elements and novel gene families across ecological guilds.</title>
        <authorList>
            <consortium name="Lawrence Berkeley National Laboratory"/>
            <person name="Harder C.B."/>
            <person name="Miyauchi S."/>
            <person name="Viragh M."/>
            <person name="Kuo A."/>
            <person name="Thoen E."/>
            <person name="Andreopoulos B."/>
            <person name="Lu D."/>
            <person name="Skrede I."/>
            <person name="Drula E."/>
            <person name="Henrissat B."/>
            <person name="Morin E."/>
            <person name="Kohler A."/>
            <person name="Barry K."/>
            <person name="LaButti K."/>
            <person name="Morin E."/>
            <person name="Salamov A."/>
            <person name="Lipzen A."/>
            <person name="Mereny Z."/>
            <person name="Hegedus B."/>
            <person name="Baldrian P."/>
            <person name="Stursova M."/>
            <person name="Weitz H."/>
            <person name="Taylor A."/>
            <person name="Grigoriev I.V."/>
            <person name="Nagy L.G."/>
            <person name="Martin F."/>
            <person name="Kauserud H."/>
        </authorList>
    </citation>
    <scope>NUCLEOTIDE SEQUENCE</scope>
    <source>
        <strain evidence="4">9284</strain>
    </source>
</reference>
<keyword evidence="5" id="KW-1185">Reference proteome</keyword>
<dbReference type="CDD" id="cd01014">
    <property type="entry name" value="nicotinamidase_related"/>
    <property type="match status" value="1"/>
</dbReference>
<dbReference type="Proteomes" id="UP001221142">
    <property type="component" value="Unassembled WGS sequence"/>
</dbReference>
<dbReference type="GO" id="GO:0016787">
    <property type="term" value="F:hydrolase activity"/>
    <property type="evidence" value="ECO:0007669"/>
    <property type="project" value="UniProtKB-KW"/>
</dbReference>
<evidence type="ECO:0000313" key="4">
    <source>
        <dbReference type="EMBL" id="KAJ7613234.1"/>
    </source>
</evidence>
<comment type="caution">
    <text evidence="4">The sequence shown here is derived from an EMBL/GenBank/DDBJ whole genome shotgun (WGS) entry which is preliminary data.</text>
</comment>
<proteinExistence type="inferred from homology"/>
<dbReference type="Gene3D" id="3.40.50.850">
    <property type="entry name" value="Isochorismatase-like"/>
    <property type="match status" value="1"/>
</dbReference>
<dbReference type="PANTHER" id="PTHR43540">
    <property type="entry name" value="PEROXYUREIDOACRYLATE/UREIDOACRYLATE AMIDOHYDROLASE-RELATED"/>
    <property type="match status" value="1"/>
</dbReference>
<evidence type="ECO:0000256" key="2">
    <source>
        <dbReference type="ARBA" id="ARBA00022801"/>
    </source>
</evidence>
<dbReference type="Pfam" id="PF00857">
    <property type="entry name" value="Isochorismatase"/>
    <property type="match status" value="1"/>
</dbReference>